<keyword evidence="3" id="KW-1185">Reference proteome</keyword>
<comment type="caution">
    <text evidence="2">The sequence shown here is derived from an EMBL/GenBank/DDBJ whole genome shotgun (WGS) entry which is preliminary data.</text>
</comment>
<sequence length="131" mass="14208">MAHESTHTTGRSGPSKRRRDPRGLPEVGRYAVRRPAAARSLAASFILIITGGRHPGGRKRCKAVEVKVHKKEAGCGWVSTAMLAILTAMSPVDVSERKGMNVGYDQRRMSLGGTDGRTVVGPPHLTRRRTP</sequence>
<evidence type="ECO:0000313" key="3">
    <source>
        <dbReference type="Proteomes" id="UP001365128"/>
    </source>
</evidence>
<feature type="region of interest" description="Disordered" evidence="1">
    <location>
        <begin position="106"/>
        <end position="131"/>
    </location>
</feature>
<evidence type="ECO:0000256" key="1">
    <source>
        <dbReference type="SAM" id="MobiDB-lite"/>
    </source>
</evidence>
<evidence type="ECO:0000313" key="2">
    <source>
        <dbReference type="EMBL" id="KAK7557024.1"/>
    </source>
</evidence>
<name>A0ABR1MRG3_9PEZI</name>
<gene>
    <name evidence="2" type="ORF">IWX46DRAFT_577170</name>
</gene>
<organism evidence="2 3">
    <name type="scientific">Phyllosticta citricarpa</name>
    <dbReference type="NCBI Taxonomy" id="55181"/>
    <lineage>
        <taxon>Eukaryota</taxon>
        <taxon>Fungi</taxon>
        <taxon>Dikarya</taxon>
        <taxon>Ascomycota</taxon>
        <taxon>Pezizomycotina</taxon>
        <taxon>Dothideomycetes</taxon>
        <taxon>Dothideomycetes incertae sedis</taxon>
        <taxon>Botryosphaeriales</taxon>
        <taxon>Phyllostictaceae</taxon>
        <taxon>Phyllosticta</taxon>
    </lineage>
</organism>
<dbReference type="EMBL" id="JBBPDW010000001">
    <property type="protein sequence ID" value="KAK7557024.1"/>
    <property type="molecule type" value="Genomic_DNA"/>
</dbReference>
<feature type="region of interest" description="Disordered" evidence="1">
    <location>
        <begin position="1"/>
        <end position="28"/>
    </location>
</feature>
<protein>
    <submittedName>
        <fullName evidence="2">Uncharacterized protein</fullName>
    </submittedName>
</protein>
<accession>A0ABR1MRG3</accession>
<reference evidence="2 3" key="1">
    <citation type="submission" date="2024-04" db="EMBL/GenBank/DDBJ databases">
        <title>Phyllosticta paracitricarpa is synonymous to the EU quarantine fungus P. citricarpa based on phylogenomic analyses.</title>
        <authorList>
            <consortium name="Lawrence Berkeley National Laboratory"/>
            <person name="Van Ingen-Buijs V.A."/>
            <person name="Van Westerhoven A.C."/>
            <person name="Haridas S."/>
            <person name="Skiadas P."/>
            <person name="Martin F."/>
            <person name="Groenewald J.Z."/>
            <person name="Crous P.W."/>
            <person name="Seidl M.F."/>
        </authorList>
    </citation>
    <scope>NUCLEOTIDE SEQUENCE [LARGE SCALE GENOMIC DNA]</scope>
    <source>
        <strain evidence="2 3">CBS 122670</strain>
    </source>
</reference>
<dbReference type="Proteomes" id="UP001365128">
    <property type="component" value="Unassembled WGS sequence"/>
</dbReference>
<proteinExistence type="predicted"/>